<dbReference type="KEGG" id="fae:FAES_2325"/>
<evidence type="ECO:0000313" key="1">
    <source>
        <dbReference type="EMBL" id="CCH00334.1"/>
    </source>
</evidence>
<dbReference type="HOGENOM" id="CLU_3389543_0_0_10"/>
<gene>
    <name evidence="1" type="ORF">FAES_2325</name>
</gene>
<dbReference type="STRING" id="1166018.FAES_2325"/>
<accession>I0K881</accession>
<name>I0K881_9BACT</name>
<keyword evidence="2" id="KW-1185">Reference proteome</keyword>
<evidence type="ECO:0000313" key="2">
    <source>
        <dbReference type="Proteomes" id="UP000011058"/>
    </source>
</evidence>
<dbReference type="EMBL" id="HE796683">
    <property type="protein sequence ID" value="CCH00334.1"/>
    <property type="molecule type" value="Genomic_DNA"/>
</dbReference>
<dbReference type="AlphaFoldDB" id="I0K881"/>
<sequence>MQLYTYPQTTYESTRKWFFIAPPRAACAFCGC</sequence>
<proteinExistence type="predicted"/>
<reference evidence="1 2" key="1">
    <citation type="journal article" date="2012" name="J. Bacteriol.">
        <title>Genome Sequence of Fibrella aestuarina BUZ 2T, a Filamentous Marine Bacterium.</title>
        <authorList>
            <person name="Filippini M."/>
            <person name="Qi W."/>
            <person name="Blom J."/>
            <person name="Goesmann A."/>
            <person name="Smits T.H."/>
            <person name="Bagheri H.C."/>
        </authorList>
    </citation>
    <scope>NUCLEOTIDE SEQUENCE [LARGE SCALE GENOMIC DNA]</scope>
    <source>
        <strain evidence="2">BUZ 2T</strain>
    </source>
</reference>
<organism evidence="1 2">
    <name type="scientific">Fibrella aestuarina BUZ 2</name>
    <dbReference type="NCBI Taxonomy" id="1166018"/>
    <lineage>
        <taxon>Bacteria</taxon>
        <taxon>Pseudomonadati</taxon>
        <taxon>Bacteroidota</taxon>
        <taxon>Cytophagia</taxon>
        <taxon>Cytophagales</taxon>
        <taxon>Spirosomataceae</taxon>
        <taxon>Fibrella</taxon>
    </lineage>
</organism>
<dbReference type="Proteomes" id="UP000011058">
    <property type="component" value="Chromosome"/>
</dbReference>
<protein>
    <submittedName>
        <fullName evidence="1">Uncharacterized protein</fullName>
    </submittedName>
</protein>